<gene>
    <name evidence="3" type="primary">aspC</name>
    <name evidence="3" type="ORF">ERS852425_00595</name>
</gene>
<dbReference type="RefSeq" id="WP_055257892.1">
    <property type="nucleotide sequence ID" value="NZ_CYXT01000002.1"/>
</dbReference>
<dbReference type="InterPro" id="IPR015424">
    <property type="entry name" value="PyrdxlP-dep_Trfase"/>
</dbReference>
<organism evidence="3 4">
    <name type="scientific">Anaerostipes hadrus</name>
    <dbReference type="NCBI Taxonomy" id="649756"/>
    <lineage>
        <taxon>Bacteria</taxon>
        <taxon>Bacillati</taxon>
        <taxon>Bacillota</taxon>
        <taxon>Clostridia</taxon>
        <taxon>Lachnospirales</taxon>
        <taxon>Lachnospiraceae</taxon>
        <taxon>Anaerostipes</taxon>
    </lineage>
</organism>
<reference evidence="3 4" key="1">
    <citation type="submission" date="2015-09" db="EMBL/GenBank/DDBJ databases">
        <authorList>
            <consortium name="Pathogen Informatics"/>
        </authorList>
    </citation>
    <scope>NUCLEOTIDE SEQUENCE [LARGE SCALE GENOMIC DNA]</scope>
    <source>
        <strain evidence="3 4">2789STDY5608868</strain>
    </source>
</reference>
<dbReference type="GO" id="GO:0008483">
    <property type="term" value="F:transaminase activity"/>
    <property type="evidence" value="ECO:0007669"/>
    <property type="project" value="UniProtKB-KW"/>
</dbReference>
<dbReference type="Pfam" id="PF00155">
    <property type="entry name" value="Aminotran_1_2"/>
    <property type="match status" value="1"/>
</dbReference>
<dbReference type="NCBIfam" id="NF005305">
    <property type="entry name" value="PRK06836.1"/>
    <property type="match status" value="1"/>
</dbReference>
<dbReference type="InterPro" id="IPR015421">
    <property type="entry name" value="PyrdxlP-dep_Trfase_major"/>
</dbReference>
<dbReference type="GO" id="GO:0030170">
    <property type="term" value="F:pyridoxal phosphate binding"/>
    <property type="evidence" value="ECO:0007669"/>
    <property type="project" value="InterPro"/>
</dbReference>
<dbReference type="InterPro" id="IPR015422">
    <property type="entry name" value="PyrdxlP-dep_Trfase_small"/>
</dbReference>
<sequence length="396" mass="44438">MLSKEVVELSKQHSIIRDIFEYGMKRAKEVGAENVFDFSIGNPSVPAPKEIDETALRLLKTADPVDIHGYTSNAGVLEVRENIAKSLNKRFDTNYTAANIFMTIGAAAALGICFKTLVDGPEDEVITFAPHFPEYAVYAQEAGCRLKVISADTRVFQINFEELEETINEHTKAILINSPNNPSGVVYSRETIEKLAALLEKKQKEYGHSIYIISDEPYREIAYDGFEVPYVPHFYNNTLVAYSFSKSLSLPGERIGYIVAPNEAEDFEQLLPAFIASARLLSYVCVPTLYQKVVGECVDLTSDLSIYQKNKDLFYNALVDMGYECVEPGGAFYLFPKALEEDANAFCEKAKEYDLLIVPGDSFGCPGYVRISYCVPTERIEKALPLFKKLIDDYRK</sequence>
<evidence type="ECO:0000259" key="2">
    <source>
        <dbReference type="Pfam" id="PF00155"/>
    </source>
</evidence>
<dbReference type="EC" id="2.6.1.-" evidence="1"/>
<evidence type="ECO:0000256" key="1">
    <source>
        <dbReference type="RuleBase" id="RU000481"/>
    </source>
</evidence>
<keyword evidence="1 3" id="KW-0032">Aminotransferase</keyword>
<dbReference type="EMBL" id="CYXT01000002">
    <property type="protein sequence ID" value="CUM78269.1"/>
    <property type="molecule type" value="Genomic_DNA"/>
</dbReference>
<feature type="domain" description="Aminotransferase class I/classII large" evidence="2">
    <location>
        <begin position="34"/>
        <end position="384"/>
    </location>
</feature>
<comment type="similarity">
    <text evidence="1">Belongs to the class-I pyridoxal-phosphate-dependent aminotransferase family.</text>
</comment>
<keyword evidence="1 3" id="KW-0808">Transferase</keyword>
<dbReference type="InterPro" id="IPR004838">
    <property type="entry name" value="NHTrfase_class1_PyrdxlP-BS"/>
</dbReference>
<dbReference type="SUPFAM" id="SSF53383">
    <property type="entry name" value="PLP-dependent transferases"/>
    <property type="match status" value="1"/>
</dbReference>
<dbReference type="Gene3D" id="3.40.640.10">
    <property type="entry name" value="Type I PLP-dependent aspartate aminotransferase-like (Major domain)"/>
    <property type="match status" value="1"/>
</dbReference>
<dbReference type="PANTHER" id="PTHR42691:SF1">
    <property type="entry name" value="ASPARTATE AMINOTRANSFERASE YHDR-RELATED"/>
    <property type="match status" value="1"/>
</dbReference>
<dbReference type="AlphaFoldDB" id="A0A173RKU1"/>
<evidence type="ECO:0000313" key="3">
    <source>
        <dbReference type="EMBL" id="CUM78269.1"/>
    </source>
</evidence>
<accession>A0A173RKU1</accession>
<dbReference type="PANTHER" id="PTHR42691">
    <property type="entry name" value="ASPARTATE AMINOTRANSFERASE YHDR-RELATED"/>
    <property type="match status" value="1"/>
</dbReference>
<protein>
    <recommendedName>
        <fullName evidence="1">Aminotransferase</fullName>
        <ecNumber evidence="1">2.6.1.-</ecNumber>
    </recommendedName>
</protein>
<dbReference type="CDD" id="cd00609">
    <property type="entry name" value="AAT_like"/>
    <property type="match status" value="1"/>
</dbReference>
<comment type="cofactor">
    <cofactor evidence="1">
        <name>pyridoxal 5'-phosphate</name>
        <dbReference type="ChEBI" id="CHEBI:597326"/>
    </cofactor>
</comment>
<dbReference type="PROSITE" id="PS00105">
    <property type="entry name" value="AA_TRANSFER_CLASS_1"/>
    <property type="match status" value="1"/>
</dbReference>
<evidence type="ECO:0000313" key="4">
    <source>
        <dbReference type="Proteomes" id="UP000095598"/>
    </source>
</evidence>
<dbReference type="InterPro" id="IPR004839">
    <property type="entry name" value="Aminotransferase_I/II_large"/>
</dbReference>
<proteinExistence type="inferred from homology"/>
<dbReference type="Proteomes" id="UP000095598">
    <property type="component" value="Unassembled WGS sequence"/>
</dbReference>
<dbReference type="Gene3D" id="3.90.1150.10">
    <property type="entry name" value="Aspartate Aminotransferase, domain 1"/>
    <property type="match status" value="1"/>
</dbReference>
<name>A0A173RKU1_ANAHA</name>